<dbReference type="Pfam" id="PF08522">
    <property type="entry name" value="BT_3987-like_N"/>
    <property type="match status" value="1"/>
</dbReference>
<dbReference type="EMBL" id="FOBB01000007">
    <property type="protein sequence ID" value="SEM94419.1"/>
    <property type="molecule type" value="Genomic_DNA"/>
</dbReference>
<feature type="domain" description="BT-3987-like N-terminal" evidence="1">
    <location>
        <begin position="63"/>
        <end position="160"/>
    </location>
</feature>
<dbReference type="OrthoDB" id="740324at2"/>
<protein>
    <recommendedName>
        <fullName evidence="1">BT-3987-like N-terminal domain-containing protein</fullName>
    </recommendedName>
</protein>
<dbReference type="InterPro" id="IPR013728">
    <property type="entry name" value="BT_3987-like_N"/>
</dbReference>
<dbReference type="RefSeq" id="WP_089918073.1">
    <property type="nucleotide sequence ID" value="NZ_FOBB01000007.1"/>
</dbReference>
<name>A0A1H8CHN0_9BACT</name>
<organism evidence="2 3">
    <name type="scientific">Chitinophaga rupis</name>
    <dbReference type="NCBI Taxonomy" id="573321"/>
    <lineage>
        <taxon>Bacteria</taxon>
        <taxon>Pseudomonadati</taxon>
        <taxon>Bacteroidota</taxon>
        <taxon>Chitinophagia</taxon>
        <taxon>Chitinophagales</taxon>
        <taxon>Chitinophagaceae</taxon>
        <taxon>Chitinophaga</taxon>
    </lineage>
</organism>
<evidence type="ECO:0000313" key="3">
    <source>
        <dbReference type="Proteomes" id="UP000198984"/>
    </source>
</evidence>
<proteinExistence type="predicted"/>
<dbReference type="AlphaFoldDB" id="A0A1H8CHN0"/>
<dbReference type="STRING" id="573321.SAMN04488505_107116"/>
<reference evidence="2 3" key="1">
    <citation type="submission" date="2016-10" db="EMBL/GenBank/DDBJ databases">
        <authorList>
            <person name="de Groot N.N."/>
        </authorList>
    </citation>
    <scope>NUCLEOTIDE SEQUENCE [LARGE SCALE GENOMIC DNA]</scope>
    <source>
        <strain evidence="2 3">DSM 21039</strain>
    </source>
</reference>
<sequence length="321" mass="34277">MKYIIEKVSLAVMALAFTSCLKDHLAVDPAQSNNVVEFENTGSIVSPAGAVVPRFSVDLGSLGEGDSANINLNLSYSGAAMAPNDITVTLEVDTAALNAYNAEQGTNYVAPPASVYHLPSNIVIKSGTQKIQVYVAIIRSSEFDFNVNYALPLKIASASTGIISGNFGTALFSFAVRNSYDGVYTMTGSMTDNISSTLTGYYPLDMNLITYSGNSIAMYDPNVAKTYGHPIRSGATGTSYYGSFSPVFFFDDAGKITSITNYYGQLAGANKRSAELDPTGVNKITFGGDGKVASFEVSYFMTQNGAVRTSFKEKFTYKSSR</sequence>
<dbReference type="Proteomes" id="UP000198984">
    <property type="component" value="Unassembled WGS sequence"/>
</dbReference>
<keyword evidence="3" id="KW-1185">Reference proteome</keyword>
<evidence type="ECO:0000259" key="1">
    <source>
        <dbReference type="Pfam" id="PF08522"/>
    </source>
</evidence>
<gene>
    <name evidence="2" type="ORF">SAMN04488505_107116</name>
</gene>
<dbReference type="PROSITE" id="PS51257">
    <property type="entry name" value="PROKAR_LIPOPROTEIN"/>
    <property type="match status" value="1"/>
</dbReference>
<evidence type="ECO:0000313" key="2">
    <source>
        <dbReference type="EMBL" id="SEM94419.1"/>
    </source>
</evidence>
<dbReference type="Gene3D" id="2.60.40.1740">
    <property type="entry name" value="hypothetical protein (bacova_03559)"/>
    <property type="match status" value="1"/>
</dbReference>
<accession>A0A1H8CHN0</accession>